<keyword evidence="5" id="KW-1185">Reference proteome</keyword>
<dbReference type="SUPFAM" id="SSF53328">
    <property type="entry name" value="Formyltransferase"/>
    <property type="match status" value="1"/>
</dbReference>
<feature type="compositionally biased region" description="Basic and acidic residues" evidence="2">
    <location>
        <begin position="218"/>
        <end position="228"/>
    </location>
</feature>
<feature type="compositionally biased region" description="Polar residues" evidence="2">
    <location>
        <begin position="18"/>
        <end position="31"/>
    </location>
</feature>
<dbReference type="CDD" id="cd08646">
    <property type="entry name" value="FMT_core_Met-tRNA-FMT_N"/>
    <property type="match status" value="1"/>
</dbReference>
<evidence type="ECO:0000313" key="4">
    <source>
        <dbReference type="EMBL" id="KAK4121354.1"/>
    </source>
</evidence>
<reference evidence="4" key="2">
    <citation type="submission" date="2023-05" db="EMBL/GenBank/DDBJ databases">
        <authorList>
            <consortium name="Lawrence Berkeley National Laboratory"/>
            <person name="Steindorff A."/>
            <person name="Hensen N."/>
            <person name="Bonometti L."/>
            <person name="Westerberg I."/>
            <person name="Brannstrom I.O."/>
            <person name="Guillou S."/>
            <person name="Cros-Aarteil S."/>
            <person name="Calhoun S."/>
            <person name="Haridas S."/>
            <person name="Kuo A."/>
            <person name="Mondo S."/>
            <person name="Pangilinan J."/>
            <person name="Riley R."/>
            <person name="Labutti K."/>
            <person name="Andreopoulos B."/>
            <person name="Lipzen A."/>
            <person name="Chen C."/>
            <person name="Yanf M."/>
            <person name="Daum C."/>
            <person name="Ng V."/>
            <person name="Clum A."/>
            <person name="Ohm R."/>
            <person name="Martin F."/>
            <person name="Silar P."/>
            <person name="Natvig D."/>
            <person name="Lalanne C."/>
            <person name="Gautier V."/>
            <person name="Ament-Velasquez S.L."/>
            <person name="Kruys A."/>
            <person name="Hutchinson M.I."/>
            <person name="Powell A.J."/>
            <person name="Barry K."/>
            <person name="Miller A.N."/>
            <person name="Grigoriev I.V."/>
            <person name="Debuchy R."/>
            <person name="Gladieux P."/>
            <person name="Thoren M.H."/>
            <person name="Johannesson H."/>
        </authorList>
    </citation>
    <scope>NUCLEOTIDE SEQUENCE</scope>
    <source>
        <strain evidence="4">CBS 731.68</strain>
    </source>
</reference>
<gene>
    <name evidence="4" type="ORF">N657DRAFT_673667</name>
</gene>
<dbReference type="GO" id="GO:0005739">
    <property type="term" value="C:mitochondrion"/>
    <property type="evidence" value="ECO:0007669"/>
    <property type="project" value="TreeGrafter"/>
</dbReference>
<reference evidence="4" key="1">
    <citation type="journal article" date="2023" name="Mol. Phylogenet. Evol.">
        <title>Genome-scale phylogeny and comparative genomics of the fungal order Sordariales.</title>
        <authorList>
            <person name="Hensen N."/>
            <person name="Bonometti L."/>
            <person name="Westerberg I."/>
            <person name="Brannstrom I.O."/>
            <person name="Guillou S."/>
            <person name="Cros-Aarteil S."/>
            <person name="Calhoun S."/>
            <person name="Haridas S."/>
            <person name="Kuo A."/>
            <person name="Mondo S."/>
            <person name="Pangilinan J."/>
            <person name="Riley R."/>
            <person name="LaButti K."/>
            <person name="Andreopoulos B."/>
            <person name="Lipzen A."/>
            <person name="Chen C."/>
            <person name="Yan M."/>
            <person name="Daum C."/>
            <person name="Ng V."/>
            <person name="Clum A."/>
            <person name="Steindorff A."/>
            <person name="Ohm R.A."/>
            <person name="Martin F."/>
            <person name="Silar P."/>
            <person name="Natvig D.O."/>
            <person name="Lalanne C."/>
            <person name="Gautier V."/>
            <person name="Ament-Velasquez S.L."/>
            <person name="Kruys A."/>
            <person name="Hutchinson M.I."/>
            <person name="Powell A.J."/>
            <person name="Barry K."/>
            <person name="Miller A.N."/>
            <person name="Grigoriev I.V."/>
            <person name="Debuchy R."/>
            <person name="Gladieux P."/>
            <person name="Hiltunen Thoren M."/>
            <person name="Johannesson H."/>
        </authorList>
    </citation>
    <scope>NUCLEOTIDE SEQUENCE</scope>
    <source>
        <strain evidence="4">CBS 731.68</strain>
    </source>
</reference>
<dbReference type="GeneID" id="87832468"/>
<dbReference type="InterPro" id="IPR041711">
    <property type="entry name" value="Met-tRNA-FMT_N"/>
</dbReference>
<feature type="compositionally biased region" description="Low complexity" evidence="2">
    <location>
        <begin position="194"/>
        <end position="205"/>
    </location>
</feature>
<protein>
    <recommendedName>
        <fullName evidence="1">methionyl-tRNA formyltransferase</fullName>
        <ecNumber evidence="1">2.1.2.9</ecNumber>
    </recommendedName>
</protein>
<evidence type="ECO:0000256" key="1">
    <source>
        <dbReference type="ARBA" id="ARBA00012261"/>
    </source>
</evidence>
<dbReference type="InterPro" id="IPR002376">
    <property type="entry name" value="Formyl_transf_N"/>
</dbReference>
<dbReference type="RefSeq" id="XP_062645125.1">
    <property type="nucleotide sequence ID" value="XM_062795700.1"/>
</dbReference>
<feature type="compositionally biased region" description="Polar residues" evidence="2">
    <location>
        <begin position="138"/>
        <end position="156"/>
    </location>
</feature>
<dbReference type="Pfam" id="PF00551">
    <property type="entry name" value="Formyl_trans_N"/>
    <property type="match status" value="1"/>
</dbReference>
<feature type="region of interest" description="Disordered" evidence="2">
    <location>
        <begin position="1"/>
        <end position="232"/>
    </location>
</feature>
<dbReference type="PANTHER" id="PTHR11138">
    <property type="entry name" value="METHIONYL-TRNA FORMYLTRANSFERASE"/>
    <property type="match status" value="1"/>
</dbReference>
<feature type="domain" description="Formyl transferase N-terminal" evidence="3">
    <location>
        <begin position="367"/>
        <end position="540"/>
    </location>
</feature>
<dbReference type="PANTHER" id="PTHR11138:SF5">
    <property type="entry name" value="METHIONYL-TRNA FORMYLTRANSFERASE, MITOCHONDRIAL"/>
    <property type="match status" value="1"/>
</dbReference>
<proteinExistence type="predicted"/>
<sequence>MGLLPATPAPSRFLMSKKPSTQNAQSQTPNAQYVRVPSQFNATPRFTATTRPSSTQPGRAFTTPALAIKPRVLKNRSTQDIINDSSPVSPEEGSPPASPTTRDALPEPIEFDSSLVPQSPSPSALKEGRSPKRRRISIASSEPETNLIEPSQQLQETDLDSLPDAPDHGIAAYHSDVDVSGNDVDDDDDDDGDANNSSTHNLNHSSKLRFSHQIPRFKPTEPPDRRPNYPDATNAYLTADIFSPQRRGNKYLPGGLAAELRDWLVDVKGGVDGGGKMATTCSALRFASSSSSSAGNVAAAARIAVEELSRGGAGMTLVAGRQVPMGKEQGAGLEGRLAWFLRSGARQARWRFSYGTSTASKKSDPLRILFCGSDDFSCHSLGALHDEQKRNANLIRSIDVVVRPSKPTGRGHKVIREVPARKLAEELKLPIHVRDTFTGWDLPKPDDDPINLIVAVSFGLFVPPRLINATKYGGLNVHPSLLPEFRGPAPLHHALLANRSHTGITIQTLSPHAFDEGIPLLQTPLPGIPIPPNCTLPQLHAILAPRGADMLLQTLRRGLHVPPHKPFPGCTQYPYPPRSSNAVPDAPKITAADREVRWDDVAGAGEVVRRARVLGSLWTYIRASAPGALKKRAILDELSEVSAEEIGGEPTIRPGETPDVGGVQYVMHGEVGEIAGRLWWHWAGAEGGKVLVRMRDGTWLSIGKIKLEGSVFKPAWSVLSHDIVIAAAANRKHGQ</sequence>
<dbReference type="Gene3D" id="3.40.50.12230">
    <property type="match status" value="1"/>
</dbReference>
<feature type="compositionally biased region" description="Polar residues" evidence="2">
    <location>
        <begin position="38"/>
        <end position="57"/>
    </location>
</feature>
<dbReference type="EC" id="2.1.2.9" evidence="1"/>
<comment type="caution">
    <text evidence="4">The sequence shown here is derived from an EMBL/GenBank/DDBJ whole genome shotgun (WGS) entry which is preliminary data.</text>
</comment>
<name>A0AAN6TVE1_9PEZI</name>
<evidence type="ECO:0000259" key="3">
    <source>
        <dbReference type="Pfam" id="PF00551"/>
    </source>
</evidence>
<organism evidence="4 5">
    <name type="scientific">Parathielavia appendiculata</name>
    <dbReference type="NCBI Taxonomy" id="2587402"/>
    <lineage>
        <taxon>Eukaryota</taxon>
        <taxon>Fungi</taxon>
        <taxon>Dikarya</taxon>
        <taxon>Ascomycota</taxon>
        <taxon>Pezizomycotina</taxon>
        <taxon>Sordariomycetes</taxon>
        <taxon>Sordariomycetidae</taxon>
        <taxon>Sordariales</taxon>
        <taxon>Chaetomiaceae</taxon>
        <taxon>Parathielavia</taxon>
    </lineage>
</organism>
<evidence type="ECO:0000313" key="5">
    <source>
        <dbReference type="Proteomes" id="UP001302602"/>
    </source>
</evidence>
<dbReference type="Proteomes" id="UP001302602">
    <property type="component" value="Unassembled WGS sequence"/>
</dbReference>
<feature type="compositionally biased region" description="Polar residues" evidence="2">
    <location>
        <begin position="75"/>
        <end position="84"/>
    </location>
</feature>
<accession>A0AAN6TVE1</accession>
<dbReference type="AlphaFoldDB" id="A0AAN6TVE1"/>
<dbReference type="GO" id="GO:0004479">
    <property type="term" value="F:methionyl-tRNA formyltransferase activity"/>
    <property type="evidence" value="ECO:0007669"/>
    <property type="project" value="UniProtKB-EC"/>
</dbReference>
<feature type="compositionally biased region" description="Low complexity" evidence="2">
    <location>
        <begin position="85"/>
        <end position="95"/>
    </location>
</feature>
<dbReference type="InterPro" id="IPR036477">
    <property type="entry name" value="Formyl_transf_N_sf"/>
</dbReference>
<feature type="compositionally biased region" description="Acidic residues" evidence="2">
    <location>
        <begin position="183"/>
        <end position="193"/>
    </location>
</feature>
<dbReference type="EMBL" id="MU853234">
    <property type="protein sequence ID" value="KAK4121354.1"/>
    <property type="molecule type" value="Genomic_DNA"/>
</dbReference>
<evidence type="ECO:0000256" key="2">
    <source>
        <dbReference type="SAM" id="MobiDB-lite"/>
    </source>
</evidence>